<dbReference type="InterPro" id="IPR027417">
    <property type="entry name" value="P-loop_NTPase"/>
</dbReference>
<evidence type="ECO:0000259" key="7">
    <source>
        <dbReference type="PROSITE" id="PS51722"/>
    </source>
</evidence>
<dbReference type="SUPFAM" id="SSF54980">
    <property type="entry name" value="EF-G C-terminal domain-like"/>
    <property type="match status" value="2"/>
</dbReference>
<dbReference type="InterPro" id="IPR008331">
    <property type="entry name" value="Ferritin_DPS_dom"/>
</dbReference>
<dbReference type="Pfam" id="PF00009">
    <property type="entry name" value="GTP_EFTU"/>
    <property type="match status" value="1"/>
</dbReference>
<dbReference type="Gene3D" id="3.30.70.240">
    <property type="match status" value="1"/>
</dbReference>
<dbReference type="GO" id="GO:0042256">
    <property type="term" value="P:cytosolic ribosome assembly"/>
    <property type="evidence" value="ECO:0007669"/>
    <property type="project" value="TreeGrafter"/>
</dbReference>
<evidence type="ECO:0000256" key="3">
    <source>
        <dbReference type="ARBA" id="ARBA00022723"/>
    </source>
</evidence>
<feature type="domain" description="Ferritin-like diiron" evidence="6">
    <location>
        <begin position="12"/>
        <end position="161"/>
    </location>
</feature>
<dbReference type="GO" id="GO:0005829">
    <property type="term" value="C:cytosol"/>
    <property type="evidence" value="ECO:0007669"/>
    <property type="project" value="TreeGrafter"/>
</dbReference>
<dbReference type="PANTHER" id="PTHR42908">
    <property type="entry name" value="TRANSLATION ELONGATION FACTOR-RELATED"/>
    <property type="match status" value="1"/>
</dbReference>
<dbReference type="Pfam" id="PF00679">
    <property type="entry name" value="EFG_C"/>
    <property type="match status" value="1"/>
</dbReference>
<dbReference type="FunFam" id="3.30.70.240:FF:000006">
    <property type="entry name" value="Elongation factor like GTPase 1"/>
    <property type="match status" value="1"/>
</dbReference>
<dbReference type="PROSITE" id="PS00204">
    <property type="entry name" value="FERRITIN_2"/>
    <property type="match status" value="1"/>
</dbReference>
<dbReference type="SUPFAM" id="SSF47240">
    <property type="entry name" value="Ferritin-like"/>
    <property type="match status" value="1"/>
</dbReference>
<dbReference type="InterPro" id="IPR014034">
    <property type="entry name" value="Ferritin_CS"/>
</dbReference>
<feature type="domain" description="Tr-type G" evidence="7">
    <location>
        <begin position="172"/>
        <end position="389"/>
    </location>
</feature>
<feature type="compositionally biased region" description="Basic and acidic residues" evidence="5">
    <location>
        <begin position="926"/>
        <end position="938"/>
    </location>
</feature>
<organism evidence="8 9">
    <name type="scientific">Meloidogyne javanica</name>
    <name type="common">Root-knot nematode worm</name>
    <dbReference type="NCBI Taxonomy" id="6303"/>
    <lineage>
        <taxon>Eukaryota</taxon>
        <taxon>Metazoa</taxon>
        <taxon>Ecdysozoa</taxon>
        <taxon>Nematoda</taxon>
        <taxon>Chromadorea</taxon>
        <taxon>Rhabditida</taxon>
        <taxon>Tylenchina</taxon>
        <taxon>Tylenchomorpha</taxon>
        <taxon>Tylenchoidea</taxon>
        <taxon>Meloidogynidae</taxon>
        <taxon>Meloidogyninae</taxon>
        <taxon>Meloidogyne</taxon>
        <taxon>Meloidogyne incognita group</taxon>
    </lineage>
</organism>
<evidence type="ECO:0000256" key="4">
    <source>
        <dbReference type="ARBA" id="ARBA00023004"/>
    </source>
</evidence>
<dbReference type="GO" id="GO:0006879">
    <property type="term" value="P:intracellular iron ion homeostasis"/>
    <property type="evidence" value="ECO:0007669"/>
    <property type="project" value="UniProtKB-KW"/>
</dbReference>
<dbReference type="Gene3D" id="2.40.30.10">
    <property type="entry name" value="Translation factors"/>
    <property type="match status" value="1"/>
</dbReference>
<dbReference type="SUPFAM" id="SSF54211">
    <property type="entry name" value="Ribosomal protein S5 domain 2-like"/>
    <property type="match status" value="1"/>
</dbReference>
<evidence type="ECO:0000256" key="1">
    <source>
        <dbReference type="ARBA" id="ARBA00007513"/>
    </source>
</evidence>
<dbReference type="WBParaSite" id="scaffold36276_cov230.g23118">
    <property type="protein sequence ID" value="scaffold36276_cov230.g23118"/>
    <property type="gene ID" value="scaffold36276_cov230.g23118"/>
</dbReference>
<comment type="similarity">
    <text evidence="1">Belongs to the ferritin family.</text>
</comment>
<dbReference type="Gene3D" id="1.20.1260.10">
    <property type="match status" value="1"/>
</dbReference>
<dbReference type="Pfam" id="PF00210">
    <property type="entry name" value="Ferritin"/>
    <property type="match status" value="1"/>
</dbReference>
<dbReference type="Proteomes" id="UP000887561">
    <property type="component" value="Unplaced"/>
</dbReference>
<dbReference type="FunFam" id="1.20.1260.10:FF:000002">
    <property type="entry name" value="Ferritin, mitochondrial"/>
    <property type="match status" value="1"/>
</dbReference>
<dbReference type="InterPro" id="IPR056752">
    <property type="entry name" value="EFL1"/>
</dbReference>
<sequence length="1250" mass="141577">MSAANGTSLIRQNFSADCEAAINKQINIELYASYVYLSMSFHFDRSDVALPNLAKWFRKQSDEERGHATTLMAYQNTRGGRVILQNVQKPEKDDWGSALEAFEAALALEKFNNQALLELHSLSSQNNDPQMCDFLEDKYLREQVESIEEIGSEMASNSDRQLCIAFDESPPSMVRNVCIIAHVDHGKTTLADYLVSANGIISARLAGKLRYMDSREDEQIRGITMKSSAITLYYEPLLINLIDSPGHVDFCNEVSSAVNLADVGILLVDVVEGVCAQTESLIRLALIKKLDIILVLNKIDRLIVELKMSETEAHKHLQQLIEFMNACLSKAIQGQLFEEDWKIFDQIEARMHFDPSKGNVLFASALYGYAFAIEDFAELWAKRLIARQTWLSEETNKNKRADVKTEISELRNELAQHLFSRDHYFSTKTNKVCSGAEQKDKKTMFDQFVLEPLWEVHKCALLDKTVDKLSQIASKLSLPSLKSRRGDEAFPELMRNWLPLSSAIVRACARSCSAQNAYKMPQNDSLSDWNRIRDLFVQNDGDVGTLVDKTQISTPLPYTANCLSKCDPKDPLVLGFVAKAFAASDQVQIQRRISLCRVMCGTLRKGDQIFVFKSLQNAKINQTAQSRHNLEENDCWREFTVTGLFILFGRDLLEVERIPCGRICGVEVNGGEWIGGSLFSNRQLSPSEIPHMEGVKQLGKFADPIVRVTIKPAISGPAEFAELRAALRQLAVLDSAVSIVEQKENEFLMLTAGEVHLQKCIEDLNSLGQTDLVVSEPIVPFLETLVVPDQRLSHAKILTDHLTECFMPQFGLRIRLRAVPLTGQEPETNKLFELMERNSQLIDSFKESNFTAQHRSKIEAFRLELAEQASISLPKLRGSWWAKKPSIQIRQLFTENILSFGPTKARLNILFNNNALPFYNNEDNESNDKMNRDSEQKEGNTASIREANLSPLEQALVGGFHIAMAQGPLCDEPMQAIGIIIEDWILEDKTERDNVEIENAKNEEETRNLVENDRRIIGVEGTSEELNEEKGEENLQKCDNSIINCDTPSTSKINEEKNEEKINLEKRYKQLYMNAQLHGQLISAMRQTCKAALKKHVGALRLVAAMYECKVQTPEQMLGKVQAVLSNKRAKVYSEEINEISGLFEISAHLPVIESFSFCDQLRKRSSGKASAQLEFSGWQLIEEDPFWEPSTEEEMEEFGRPSVQIQNQARQYMDAVRRRKGLPTEDVIVQLLLSLSFVYNYLHYHFLMN</sequence>
<evidence type="ECO:0000313" key="9">
    <source>
        <dbReference type="WBParaSite" id="scaffold36276_cov230.g23118"/>
    </source>
</evidence>
<dbReference type="Gene3D" id="3.30.230.10">
    <property type="match status" value="1"/>
</dbReference>
<name>A0A915MHK9_MELJA</name>
<keyword evidence="3" id="KW-0479">Metal-binding</keyword>
<dbReference type="InterPro" id="IPR009000">
    <property type="entry name" value="Transl_B-barrel_sf"/>
</dbReference>
<dbReference type="Gene3D" id="3.30.70.870">
    <property type="entry name" value="Elongation Factor G (Translational Gtpase), domain 3"/>
    <property type="match status" value="1"/>
</dbReference>
<evidence type="ECO:0000256" key="5">
    <source>
        <dbReference type="SAM" id="MobiDB-lite"/>
    </source>
</evidence>
<dbReference type="InterPro" id="IPR000640">
    <property type="entry name" value="EFG_V-like"/>
</dbReference>
<dbReference type="Pfam" id="PF25118">
    <property type="entry name" value="EFL1"/>
    <property type="match status" value="1"/>
</dbReference>
<evidence type="ECO:0000256" key="2">
    <source>
        <dbReference type="ARBA" id="ARBA00022434"/>
    </source>
</evidence>
<dbReference type="CDD" id="cd01056">
    <property type="entry name" value="Euk_Ferritin"/>
    <property type="match status" value="1"/>
</dbReference>
<dbReference type="GO" id="GO:0003924">
    <property type="term" value="F:GTPase activity"/>
    <property type="evidence" value="ECO:0007669"/>
    <property type="project" value="InterPro"/>
</dbReference>
<proteinExistence type="inferred from homology"/>
<dbReference type="InterPro" id="IPR020568">
    <property type="entry name" value="Ribosomal_Su5_D2-typ_SF"/>
</dbReference>
<accession>A0A915MHK9</accession>
<dbReference type="Gene3D" id="3.40.50.300">
    <property type="entry name" value="P-loop containing nucleotide triphosphate hydrolases"/>
    <property type="match status" value="1"/>
</dbReference>
<dbReference type="InterPro" id="IPR000795">
    <property type="entry name" value="T_Tr_GTP-bd_dom"/>
</dbReference>
<evidence type="ECO:0000313" key="8">
    <source>
        <dbReference type="Proteomes" id="UP000887561"/>
    </source>
</evidence>
<dbReference type="SUPFAM" id="SSF50447">
    <property type="entry name" value="Translation proteins"/>
    <property type="match status" value="1"/>
</dbReference>
<dbReference type="GO" id="GO:0005525">
    <property type="term" value="F:GTP binding"/>
    <property type="evidence" value="ECO:0007669"/>
    <property type="project" value="InterPro"/>
</dbReference>
<keyword evidence="2" id="KW-0409">Iron storage</keyword>
<dbReference type="NCBIfam" id="TIGR00231">
    <property type="entry name" value="small_GTP"/>
    <property type="match status" value="1"/>
</dbReference>
<keyword evidence="8" id="KW-1185">Reference proteome</keyword>
<dbReference type="PANTHER" id="PTHR42908:SF3">
    <property type="entry name" value="ELONGATION FACTOR-LIKE GTPASE 1"/>
    <property type="match status" value="1"/>
</dbReference>
<evidence type="ECO:0000259" key="6">
    <source>
        <dbReference type="PROSITE" id="PS50905"/>
    </source>
</evidence>
<dbReference type="SUPFAM" id="SSF52540">
    <property type="entry name" value="P-loop containing nucleoside triphosphate hydrolases"/>
    <property type="match status" value="1"/>
</dbReference>
<reference evidence="9" key="1">
    <citation type="submission" date="2022-11" db="UniProtKB">
        <authorList>
            <consortium name="WormBaseParasite"/>
        </authorList>
    </citation>
    <scope>IDENTIFICATION</scope>
</reference>
<dbReference type="InterPro" id="IPR009040">
    <property type="entry name" value="Ferritin-like_diiron"/>
</dbReference>
<dbReference type="InterPro" id="IPR009078">
    <property type="entry name" value="Ferritin-like_SF"/>
</dbReference>
<dbReference type="InterPro" id="IPR014721">
    <property type="entry name" value="Ribsml_uS5_D2-typ_fold_subgr"/>
</dbReference>
<dbReference type="InterPro" id="IPR012347">
    <property type="entry name" value="Ferritin-like"/>
</dbReference>
<dbReference type="GO" id="GO:1990904">
    <property type="term" value="C:ribonucleoprotein complex"/>
    <property type="evidence" value="ECO:0007669"/>
    <property type="project" value="TreeGrafter"/>
</dbReference>
<dbReference type="GO" id="GO:0008199">
    <property type="term" value="F:ferric iron binding"/>
    <property type="evidence" value="ECO:0007669"/>
    <property type="project" value="InterPro"/>
</dbReference>
<feature type="region of interest" description="Disordered" evidence="5">
    <location>
        <begin position="920"/>
        <end position="947"/>
    </location>
</feature>
<protein>
    <submittedName>
        <fullName evidence="9">Ferroxidase</fullName>
    </submittedName>
</protein>
<dbReference type="PROSITE" id="PS50905">
    <property type="entry name" value="FERRITIN_LIKE"/>
    <property type="match status" value="1"/>
</dbReference>
<dbReference type="PRINTS" id="PR00315">
    <property type="entry name" value="ELONGATNFCT"/>
</dbReference>
<dbReference type="AlphaFoldDB" id="A0A915MHK9"/>
<dbReference type="PROSITE" id="PS51722">
    <property type="entry name" value="G_TR_2"/>
    <property type="match status" value="1"/>
</dbReference>
<dbReference type="InterPro" id="IPR005225">
    <property type="entry name" value="Small_GTP-bd"/>
</dbReference>
<dbReference type="SMART" id="SM00838">
    <property type="entry name" value="EFG_C"/>
    <property type="match status" value="1"/>
</dbReference>
<dbReference type="CDD" id="cd04096">
    <property type="entry name" value="eEF2_snRNP_like_C"/>
    <property type="match status" value="1"/>
</dbReference>
<dbReference type="GO" id="GO:0043022">
    <property type="term" value="F:ribosome binding"/>
    <property type="evidence" value="ECO:0007669"/>
    <property type="project" value="TreeGrafter"/>
</dbReference>
<dbReference type="InterPro" id="IPR035647">
    <property type="entry name" value="EFG_III/V"/>
</dbReference>
<keyword evidence="4" id="KW-0408">Iron</keyword>